<dbReference type="Proteomes" id="UP000031364">
    <property type="component" value="Unassembled WGS sequence"/>
</dbReference>
<protein>
    <recommendedName>
        <fullName evidence="5">Lipoprotein</fullName>
    </recommendedName>
</protein>
<evidence type="ECO:0008006" key="5">
    <source>
        <dbReference type="Google" id="ProtNLM"/>
    </source>
</evidence>
<feature type="signal peptide" evidence="2">
    <location>
        <begin position="1"/>
        <end position="19"/>
    </location>
</feature>
<reference evidence="3 4" key="1">
    <citation type="journal article" date="2014" name="Int. J. Syst. Evol. Microbiol.">
        <title>Nocardia vulneris sp. nov., isolated from wounds of human patients in North America.</title>
        <authorList>
            <person name="Lasker B.A."/>
            <person name="Bell M."/>
            <person name="Klenk H.P."/>
            <person name="Sproer C."/>
            <person name="Schumann C."/>
            <person name="Schumann P."/>
            <person name="Brown J.M."/>
        </authorList>
    </citation>
    <scope>NUCLEOTIDE SEQUENCE [LARGE SCALE GENOMIC DNA]</scope>
    <source>
        <strain evidence="3 4">W9851</strain>
    </source>
</reference>
<feature type="compositionally biased region" description="Low complexity" evidence="1">
    <location>
        <begin position="36"/>
        <end position="59"/>
    </location>
</feature>
<dbReference type="RefSeq" id="WP_043664238.1">
    <property type="nucleotide sequence ID" value="NZ_BDCI01000007.1"/>
</dbReference>
<gene>
    <name evidence="3" type="ORF">FG87_02845</name>
</gene>
<feature type="chain" id="PRO_5045283834" description="Lipoprotein" evidence="2">
    <location>
        <begin position="20"/>
        <end position="155"/>
    </location>
</feature>
<keyword evidence="4" id="KW-1185">Reference proteome</keyword>
<keyword evidence="2" id="KW-0732">Signal</keyword>
<feature type="region of interest" description="Disordered" evidence="1">
    <location>
        <begin position="30"/>
        <end position="71"/>
    </location>
</feature>
<comment type="caution">
    <text evidence="3">The sequence shown here is derived from an EMBL/GenBank/DDBJ whole genome shotgun (WGS) entry which is preliminary data.</text>
</comment>
<organism evidence="3 4">
    <name type="scientific">Nocardia vulneris</name>
    <dbReference type="NCBI Taxonomy" id="1141657"/>
    <lineage>
        <taxon>Bacteria</taxon>
        <taxon>Bacillati</taxon>
        <taxon>Actinomycetota</taxon>
        <taxon>Actinomycetes</taxon>
        <taxon>Mycobacteriales</taxon>
        <taxon>Nocardiaceae</taxon>
        <taxon>Nocardia</taxon>
    </lineage>
</organism>
<sequence>MQLTHLAVCAATALAVVGAATGCGTNDTDHSDHAAHAGSSAAAAPARTATHPTSAATTRDAADPSVTPAPGTIVEDVNCGPVTDAGGGTRTVIAPGTPAGRVGCTEAINVATEYAQTVSNTDAQTVQGWQCHAQPDPRTPSACTKDGLRIELRAG</sequence>
<name>A0ABR4ZM91_9NOCA</name>
<evidence type="ECO:0000313" key="3">
    <source>
        <dbReference type="EMBL" id="KIA66532.1"/>
    </source>
</evidence>
<evidence type="ECO:0000256" key="1">
    <source>
        <dbReference type="SAM" id="MobiDB-lite"/>
    </source>
</evidence>
<accession>A0ABR4ZM91</accession>
<evidence type="ECO:0000256" key="2">
    <source>
        <dbReference type="SAM" id="SignalP"/>
    </source>
</evidence>
<dbReference type="EMBL" id="JNFP01000002">
    <property type="protein sequence ID" value="KIA66532.1"/>
    <property type="molecule type" value="Genomic_DNA"/>
</dbReference>
<evidence type="ECO:0000313" key="4">
    <source>
        <dbReference type="Proteomes" id="UP000031364"/>
    </source>
</evidence>
<proteinExistence type="predicted"/>